<keyword evidence="5" id="KW-0067">ATP-binding</keyword>
<dbReference type="PANTHER" id="PTHR42765">
    <property type="entry name" value="SOLEUCYL-TRNA SYNTHETASE"/>
    <property type="match status" value="1"/>
</dbReference>
<evidence type="ECO:0000256" key="8">
    <source>
        <dbReference type="ARBA" id="ARBA00032665"/>
    </source>
</evidence>
<keyword evidence="3 11" id="KW-0436">Ligase</keyword>
<dbReference type="InterPro" id="IPR050081">
    <property type="entry name" value="Ile-tRNA_ligase"/>
</dbReference>
<comment type="similarity">
    <text evidence="1">Belongs to the class-I aminoacyl-tRNA synthetase family. IleS type 1 subfamily.</text>
</comment>
<gene>
    <name evidence="11" type="primary">ileS_5</name>
    <name evidence="11" type="ORF">NCTC5664_02361</name>
</gene>
<name>A0A380E1B1_STAAU</name>
<proteinExistence type="inferred from homology"/>
<protein>
    <recommendedName>
        <fullName evidence="2">isoleucine--tRNA ligase</fullName>
        <ecNumber evidence="2">6.1.1.5</ecNumber>
    </recommendedName>
    <alternativeName>
        <fullName evidence="8">Isoleucyl-tRNA synthetase</fullName>
    </alternativeName>
</protein>
<evidence type="ECO:0000259" key="10">
    <source>
        <dbReference type="Pfam" id="PF00133"/>
    </source>
</evidence>
<evidence type="ECO:0000256" key="3">
    <source>
        <dbReference type="ARBA" id="ARBA00022598"/>
    </source>
</evidence>
<dbReference type="GO" id="GO:0005829">
    <property type="term" value="C:cytosol"/>
    <property type="evidence" value="ECO:0007669"/>
    <property type="project" value="TreeGrafter"/>
</dbReference>
<dbReference type="InterPro" id="IPR002300">
    <property type="entry name" value="aa-tRNA-synth_Ia"/>
</dbReference>
<dbReference type="GO" id="GO:0006428">
    <property type="term" value="P:isoleucyl-tRNA aminoacylation"/>
    <property type="evidence" value="ECO:0007669"/>
    <property type="project" value="TreeGrafter"/>
</dbReference>
<sequence length="199" mass="23013">MNKILKDFIVRYKTMQGFYAPYVPGWDTHGLPIEQALTKKGVDRKKMSTAEFREKCKEFALEQIELQKKDFRRLGVRGDFNDPYITLKPEYEAAQIRIFGEMADKGLIYKGKKPVYWSPSSESSLAEAEIEYHDKRSASIYVAFDVKDDKGVVDADAKFIIWTTTPWTIPSNVAITVHPELKYGQYNVNGEKYYCRSLI</sequence>
<evidence type="ECO:0000313" key="12">
    <source>
        <dbReference type="Proteomes" id="UP000254502"/>
    </source>
</evidence>
<dbReference type="Gene3D" id="3.40.50.620">
    <property type="entry name" value="HUPs"/>
    <property type="match status" value="1"/>
</dbReference>
<dbReference type="GO" id="GO:0002161">
    <property type="term" value="F:aminoacyl-tRNA deacylase activity"/>
    <property type="evidence" value="ECO:0007669"/>
    <property type="project" value="InterPro"/>
</dbReference>
<dbReference type="Pfam" id="PF00133">
    <property type="entry name" value="tRNA-synt_1"/>
    <property type="match status" value="1"/>
</dbReference>
<keyword evidence="4" id="KW-0547">Nucleotide-binding</keyword>
<dbReference type="InterPro" id="IPR009008">
    <property type="entry name" value="Val/Leu/Ile-tRNA-synth_edit"/>
</dbReference>
<dbReference type="EC" id="6.1.1.5" evidence="2"/>
<evidence type="ECO:0000313" key="11">
    <source>
        <dbReference type="EMBL" id="SUK82524.1"/>
    </source>
</evidence>
<dbReference type="PANTHER" id="PTHR42765:SF1">
    <property type="entry name" value="ISOLEUCINE--TRNA LIGASE, MITOCHONDRIAL"/>
    <property type="match status" value="1"/>
</dbReference>
<dbReference type="GO" id="GO:0005524">
    <property type="term" value="F:ATP binding"/>
    <property type="evidence" value="ECO:0007669"/>
    <property type="project" value="UniProtKB-KW"/>
</dbReference>
<comment type="catalytic activity">
    <reaction evidence="9">
        <text>tRNA(Ile) + L-isoleucine + ATP = L-isoleucyl-tRNA(Ile) + AMP + diphosphate</text>
        <dbReference type="Rhea" id="RHEA:11060"/>
        <dbReference type="Rhea" id="RHEA-COMP:9666"/>
        <dbReference type="Rhea" id="RHEA-COMP:9695"/>
        <dbReference type="ChEBI" id="CHEBI:30616"/>
        <dbReference type="ChEBI" id="CHEBI:33019"/>
        <dbReference type="ChEBI" id="CHEBI:58045"/>
        <dbReference type="ChEBI" id="CHEBI:78442"/>
        <dbReference type="ChEBI" id="CHEBI:78528"/>
        <dbReference type="ChEBI" id="CHEBI:456215"/>
        <dbReference type="EC" id="6.1.1.5"/>
    </reaction>
</comment>
<evidence type="ECO:0000256" key="1">
    <source>
        <dbReference type="ARBA" id="ARBA00006887"/>
    </source>
</evidence>
<organism evidence="11 12">
    <name type="scientific">Staphylococcus aureus</name>
    <dbReference type="NCBI Taxonomy" id="1280"/>
    <lineage>
        <taxon>Bacteria</taxon>
        <taxon>Bacillati</taxon>
        <taxon>Bacillota</taxon>
        <taxon>Bacilli</taxon>
        <taxon>Bacillales</taxon>
        <taxon>Staphylococcaceae</taxon>
        <taxon>Staphylococcus</taxon>
    </lineage>
</organism>
<evidence type="ECO:0000256" key="7">
    <source>
        <dbReference type="ARBA" id="ARBA00023146"/>
    </source>
</evidence>
<dbReference type="InterPro" id="IPR014729">
    <property type="entry name" value="Rossmann-like_a/b/a_fold"/>
</dbReference>
<accession>A0A380E1B1</accession>
<dbReference type="Gene3D" id="3.90.740.10">
    <property type="entry name" value="Valyl/Leucyl/Isoleucyl-tRNA synthetase, editing domain"/>
    <property type="match status" value="1"/>
</dbReference>
<evidence type="ECO:0000256" key="5">
    <source>
        <dbReference type="ARBA" id="ARBA00022840"/>
    </source>
</evidence>
<dbReference type="EMBL" id="UHAQ01000003">
    <property type="protein sequence ID" value="SUK82524.1"/>
    <property type="molecule type" value="Genomic_DNA"/>
</dbReference>
<dbReference type="SUPFAM" id="SSF50677">
    <property type="entry name" value="ValRS/IleRS/LeuRS editing domain"/>
    <property type="match status" value="1"/>
</dbReference>
<dbReference type="Proteomes" id="UP000254502">
    <property type="component" value="Unassembled WGS sequence"/>
</dbReference>
<evidence type="ECO:0000256" key="6">
    <source>
        <dbReference type="ARBA" id="ARBA00022917"/>
    </source>
</evidence>
<evidence type="ECO:0000256" key="4">
    <source>
        <dbReference type="ARBA" id="ARBA00022741"/>
    </source>
</evidence>
<keyword evidence="7 11" id="KW-0030">Aminoacyl-tRNA synthetase</keyword>
<dbReference type="FunFam" id="3.40.50.620:FF:000152">
    <property type="entry name" value="Isoleucine--tRNA ligase"/>
    <property type="match status" value="1"/>
</dbReference>
<dbReference type="SUPFAM" id="SSF52374">
    <property type="entry name" value="Nucleotidylyl transferase"/>
    <property type="match status" value="1"/>
</dbReference>
<evidence type="ECO:0000256" key="9">
    <source>
        <dbReference type="ARBA" id="ARBA00048359"/>
    </source>
</evidence>
<keyword evidence="6" id="KW-0648">Protein biosynthesis</keyword>
<dbReference type="GO" id="GO:0004822">
    <property type="term" value="F:isoleucine-tRNA ligase activity"/>
    <property type="evidence" value="ECO:0007669"/>
    <property type="project" value="UniProtKB-EC"/>
</dbReference>
<feature type="domain" description="Aminoacyl-tRNA synthetase class Ia" evidence="10">
    <location>
        <begin position="1"/>
        <end position="147"/>
    </location>
</feature>
<reference evidence="11 12" key="1">
    <citation type="submission" date="2018-06" db="EMBL/GenBank/DDBJ databases">
        <authorList>
            <consortium name="Pathogen Informatics"/>
            <person name="Doyle S."/>
        </authorList>
    </citation>
    <scope>NUCLEOTIDE SEQUENCE [LARGE SCALE GENOMIC DNA]</scope>
    <source>
        <strain evidence="11 12">NCTC5664</strain>
    </source>
</reference>
<evidence type="ECO:0000256" key="2">
    <source>
        <dbReference type="ARBA" id="ARBA00013165"/>
    </source>
</evidence>
<dbReference type="AlphaFoldDB" id="A0A380E1B1"/>